<dbReference type="InterPro" id="IPR036188">
    <property type="entry name" value="FAD/NAD-bd_sf"/>
</dbReference>
<dbReference type="EC" id="1.4.99.-" evidence="4"/>
<dbReference type="InterPro" id="IPR006076">
    <property type="entry name" value="FAD-dep_OxRdtase"/>
</dbReference>
<dbReference type="PANTHER" id="PTHR13847:SF280">
    <property type="entry name" value="D-AMINO ACID DEHYDROGENASE"/>
    <property type="match status" value="1"/>
</dbReference>
<protein>
    <submittedName>
        <fullName evidence="4">D-amino acid dehydrogenase</fullName>
        <ecNumber evidence="4">1.4.99.-</ecNumber>
    </submittedName>
</protein>
<evidence type="ECO:0000256" key="2">
    <source>
        <dbReference type="ARBA" id="ARBA00023002"/>
    </source>
</evidence>
<feature type="domain" description="FAD dependent oxidoreductase" evidence="3">
    <location>
        <begin position="2"/>
        <end position="398"/>
    </location>
</feature>
<dbReference type="EMBL" id="JBAKBA010000006">
    <property type="protein sequence ID" value="MEL0658308.1"/>
    <property type="molecule type" value="Genomic_DNA"/>
</dbReference>
<organism evidence="4 5">
    <name type="scientific">Psychromonas arctica</name>
    <dbReference type="NCBI Taxonomy" id="168275"/>
    <lineage>
        <taxon>Bacteria</taxon>
        <taxon>Pseudomonadati</taxon>
        <taxon>Pseudomonadota</taxon>
        <taxon>Gammaproteobacteria</taxon>
        <taxon>Alteromonadales</taxon>
        <taxon>Psychromonadaceae</taxon>
        <taxon>Psychromonas</taxon>
    </lineage>
</organism>
<dbReference type="Gene3D" id="3.50.50.60">
    <property type="entry name" value="FAD/NAD(P)-binding domain"/>
    <property type="match status" value="2"/>
</dbReference>
<dbReference type="PANTHER" id="PTHR13847">
    <property type="entry name" value="SARCOSINE DEHYDROGENASE-RELATED"/>
    <property type="match status" value="1"/>
</dbReference>
<comment type="caution">
    <text evidence="4">The sequence shown here is derived from an EMBL/GenBank/DDBJ whole genome shotgun (WGS) entry which is preliminary data.</text>
</comment>
<evidence type="ECO:0000256" key="1">
    <source>
        <dbReference type="ARBA" id="ARBA00009410"/>
    </source>
</evidence>
<comment type="similarity">
    <text evidence="1">Belongs to the DadA oxidoreductase family.</text>
</comment>
<accession>A0ABU9H8V7</accession>
<proteinExistence type="inferred from homology"/>
<dbReference type="SUPFAM" id="SSF54373">
    <property type="entry name" value="FAD-linked reductases, C-terminal domain"/>
    <property type="match status" value="1"/>
</dbReference>
<sequence length="419" mass="46199">MKVLILGSGVIGVTSAWYLAKSGHDVTVVDRQSSVANETSFANAGQISPGYSAPWAAPGIPVKAMKWLMQELAPLKISIKDLDTETLVWMTKMVANCNTKDYHINKARMMRVAEYSRNCLRELRKEINIEYNHRTQGTLQVFRTESQVKSSKKDIEVLKECGVEHKILTAEDCLGYEPALHHTIDKIVGGIHLPNDETGDCHMFVTELAKACEGLGVKFVMDTNIEKINKQGSEIVSVSTSKGELTADAYLMALGSYSTHMLANLNIRVPVYPIKGYSLTIPIQDYSAAPESTVMDETYKVAITRLGDRIRVGGTAEISSYNLALLEKRRKNIEFSIADLFPHATDLTKAEFWTGLRAMTPDGTPILGKTNIDNLFLNTGHGTLGWTMSLGSAKFVSDVINDKTPDIDDSGLSADRYAR</sequence>
<keyword evidence="2 4" id="KW-0560">Oxidoreductase</keyword>
<dbReference type="Gene3D" id="3.30.9.10">
    <property type="entry name" value="D-Amino Acid Oxidase, subunit A, domain 2"/>
    <property type="match status" value="1"/>
</dbReference>
<evidence type="ECO:0000259" key="3">
    <source>
        <dbReference type="Pfam" id="PF01266"/>
    </source>
</evidence>
<dbReference type="Pfam" id="PF01266">
    <property type="entry name" value="DAO"/>
    <property type="match status" value="1"/>
</dbReference>
<dbReference type="GO" id="GO:0016491">
    <property type="term" value="F:oxidoreductase activity"/>
    <property type="evidence" value="ECO:0007669"/>
    <property type="project" value="UniProtKB-KW"/>
</dbReference>
<keyword evidence="5" id="KW-1185">Reference proteome</keyword>
<reference evidence="4 5" key="1">
    <citation type="submission" date="2024-02" db="EMBL/GenBank/DDBJ databases">
        <title>Bacteria isolated from the canopy kelp, Nereocystis luetkeana.</title>
        <authorList>
            <person name="Pfister C.A."/>
            <person name="Younker I.T."/>
            <person name="Light S.H."/>
        </authorList>
    </citation>
    <scope>NUCLEOTIDE SEQUENCE [LARGE SCALE GENOMIC DNA]</scope>
    <source>
        <strain evidence="4 5">TI.2.07</strain>
    </source>
</reference>
<dbReference type="Proteomes" id="UP001366060">
    <property type="component" value="Unassembled WGS sequence"/>
</dbReference>
<name>A0ABU9H8V7_9GAMM</name>
<evidence type="ECO:0000313" key="5">
    <source>
        <dbReference type="Proteomes" id="UP001366060"/>
    </source>
</evidence>
<gene>
    <name evidence="4" type="ORF">V6255_04060</name>
</gene>
<dbReference type="NCBIfam" id="NF001933">
    <property type="entry name" value="PRK00711.1"/>
    <property type="match status" value="1"/>
</dbReference>
<evidence type="ECO:0000313" key="4">
    <source>
        <dbReference type="EMBL" id="MEL0658308.1"/>
    </source>
</evidence>
<dbReference type="RefSeq" id="WP_160062835.1">
    <property type="nucleotide sequence ID" value="NZ_JBAKBA010000006.1"/>
</dbReference>
<dbReference type="SUPFAM" id="SSF51905">
    <property type="entry name" value="FAD/NAD(P)-binding domain"/>
    <property type="match status" value="1"/>
</dbReference>